<feature type="signal peptide" evidence="7">
    <location>
        <begin position="1"/>
        <end position="25"/>
    </location>
</feature>
<dbReference type="Gene3D" id="1.20.1540.10">
    <property type="entry name" value="Rhomboid-like"/>
    <property type="match status" value="1"/>
</dbReference>
<evidence type="ECO:0000256" key="4">
    <source>
        <dbReference type="ARBA" id="ARBA00023136"/>
    </source>
</evidence>
<dbReference type="InterPro" id="IPR013861">
    <property type="entry name" value="TMEM115/Pdh1/Rbl19"/>
</dbReference>
<sequence>MARFNLPPLTRVLLILLLGLTSLNSILQPVPTALAFFTRTGHGSPLLSLVPGQSFKYPWTLVTATFVEQNILGLIGTGLTLFFGGRYLERAWGLYEFGRFIFLISIIPNTLCFTTYIFLYEASKSNRALTTTVSGGIAIQSALLVAFKQLVPEHTVSLARILRIRVKHLPATFLLVNTIAGLALGTDTAMFLSWLSFFTSWTYLRYYQSSLSLSSATGGDLPVDRGDASDTFALAYFFPEPLHTPVAKICETVFDLLVALRVCSPFSAEHVDAGNEQAMARTEGGALPTRGGRRDEAGRRRALALQALDQRLHSGGRSAPAPVVLTVPAPVAQAESSNGGQDGKDAKAMEAEEKGALR</sequence>
<evidence type="ECO:0000256" key="2">
    <source>
        <dbReference type="ARBA" id="ARBA00022692"/>
    </source>
</evidence>
<feature type="transmembrane region" description="Helical" evidence="6">
    <location>
        <begin position="128"/>
        <end position="147"/>
    </location>
</feature>
<feature type="transmembrane region" description="Helical" evidence="6">
    <location>
        <begin position="168"/>
        <end position="185"/>
    </location>
</feature>
<gene>
    <name evidence="8" type="ORF">BT63DRAFT_456266</name>
</gene>
<keyword evidence="9" id="KW-1185">Reference proteome</keyword>
<organism evidence="8 9">
    <name type="scientific">Microthyrium microscopicum</name>
    <dbReference type="NCBI Taxonomy" id="703497"/>
    <lineage>
        <taxon>Eukaryota</taxon>
        <taxon>Fungi</taxon>
        <taxon>Dikarya</taxon>
        <taxon>Ascomycota</taxon>
        <taxon>Pezizomycotina</taxon>
        <taxon>Dothideomycetes</taxon>
        <taxon>Dothideomycetes incertae sedis</taxon>
        <taxon>Microthyriales</taxon>
        <taxon>Microthyriaceae</taxon>
        <taxon>Microthyrium</taxon>
    </lineage>
</organism>
<dbReference type="SUPFAM" id="SSF144091">
    <property type="entry name" value="Rhomboid-like"/>
    <property type="match status" value="1"/>
</dbReference>
<keyword evidence="2 6" id="KW-0812">Transmembrane</keyword>
<feature type="transmembrane region" description="Helical" evidence="6">
    <location>
        <begin position="59"/>
        <end position="88"/>
    </location>
</feature>
<comment type="subcellular location">
    <subcellularLocation>
        <location evidence="1">Membrane</location>
        <topology evidence="1">Multi-pass membrane protein</topology>
    </subcellularLocation>
</comment>
<evidence type="ECO:0000256" key="6">
    <source>
        <dbReference type="SAM" id="Phobius"/>
    </source>
</evidence>
<keyword evidence="4 6" id="KW-0472">Membrane</keyword>
<keyword evidence="7" id="KW-0732">Signal</keyword>
<dbReference type="GO" id="GO:0016020">
    <property type="term" value="C:membrane"/>
    <property type="evidence" value="ECO:0007669"/>
    <property type="project" value="UniProtKB-SubCell"/>
</dbReference>
<evidence type="ECO:0000256" key="5">
    <source>
        <dbReference type="SAM" id="MobiDB-lite"/>
    </source>
</evidence>
<keyword evidence="3 6" id="KW-1133">Transmembrane helix</keyword>
<dbReference type="SMART" id="SM01160">
    <property type="entry name" value="DUF1751"/>
    <property type="match status" value="1"/>
</dbReference>
<evidence type="ECO:0000256" key="1">
    <source>
        <dbReference type="ARBA" id="ARBA00004141"/>
    </source>
</evidence>
<dbReference type="GO" id="GO:0005794">
    <property type="term" value="C:Golgi apparatus"/>
    <property type="evidence" value="ECO:0007669"/>
    <property type="project" value="TreeGrafter"/>
</dbReference>
<dbReference type="PANTHER" id="PTHR13377:SF3">
    <property type="entry name" value="TRANSMEMBRANE PROTEIN 115"/>
    <property type="match status" value="1"/>
</dbReference>
<feature type="chain" id="PRO_5025496013" evidence="7">
    <location>
        <begin position="26"/>
        <end position="358"/>
    </location>
</feature>
<dbReference type="Proteomes" id="UP000799302">
    <property type="component" value="Unassembled WGS sequence"/>
</dbReference>
<name>A0A6A6UBC0_9PEZI</name>
<dbReference type="FunFam" id="1.20.1540.10:FF:000004">
    <property type="entry name" value="Transmembrane protein 115"/>
    <property type="match status" value="1"/>
</dbReference>
<feature type="compositionally biased region" description="Basic and acidic residues" evidence="5">
    <location>
        <begin position="342"/>
        <end position="358"/>
    </location>
</feature>
<evidence type="ECO:0000256" key="7">
    <source>
        <dbReference type="SAM" id="SignalP"/>
    </source>
</evidence>
<dbReference type="OrthoDB" id="73612at2759"/>
<feature type="transmembrane region" description="Helical" evidence="6">
    <location>
        <begin position="100"/>
        <end position="122"/>
    </location>
</feature>
<dbReference type="GO" id="GO:0006890">
    <property type="term" value="P:retrograde vesicle-mediated transport, Golgi to endoplasmic reticulum"/>
    <property type="evidence" value="ECO:0007669"/>
    <property type="project" value="InterPro"/>
</dbReference>
<reference evidence="8" key="1">
    <citation type="journal article" date="2020" name="Stud. Mycol.">
        <title>101 Dothideomycetes genomes: a test case for predicting lifestyles and emergence of pathogens.</title>
        <authorList>
            <person name="Haridas S."/>
            <person name="Albert R."/>
            <person name="Binder M."/>
            <person name="Bloem J."/>
            <person name="Labutti K."/>
            <person name="Salamov A."/>
            <person name="Andreopoulos B."/>
            <person name="Baker S."/>
            <person name="Barry K."/>
            <person name="Bills G."/>
            <person name="Bluhm B."/>
            <person name="Cannon C."/>
            <person name="Castanera R."/>
            <person name="Culley D."/>
            <person name="Daum C."/>
            <person name="Ezra D."/>
            <person name="Gonzalez J."/>
            <person name="Henrissat B."/>
            <person name="Kuo A."/>
            <person name="Liang C."/>
            <person name="Lipzen A."/>
            <person name="Lutzoni F."/>
            <person name="Magnuson J."/>
            <person name="Mondo S."/>
            <person name="Nolan M."/>
            <person name="Ohm R."/>
            <person name="Pangilinan J."/>
            <person name="Park H.-J."/>
            <person name="Ramirez L."/>
            <person name="Alfaro M."/>
            <person name="Sun H."/>
            <person name="Tritt A."/>
            <person name="Yoshinaga Y."/>
            <person name="Zwiers L.-H."/>
            <person name="Turgeon B."/>
            <person name="Goodwin S."/>
            <person name="Spatafora J."/>
            <person name="Crous P."/>
            <person name="Grigoriev I."/>
        </authorList>
    </citation>
    <scope>NUCLEOTIDE SEQUENCE</scope>
    <source>
        <strain evidence="8">CBS 115976</strain>
    </source>
</reference>
<evidence type="ECO:0000313" key="8">
    <source>
        <dbReference type="EMBL" id="KAF2668623.1"/>
    </source>
</evidence>
<feature type="region of interest" description="Disordered" evidence="5">
    <location>
        <begin position="328"/>
        <end position="358"/>
    </location>
</feature>
<accession>A0A6A6UBC0</accession>
<evidence type="ECO:0000256" key="3">
    <source>
        <dbReference type="ARBA" id="ARBA00022989"/>
    </source>
</evidence>
<dbReference type="AlphaFoldDB" id="A0A6A6UBC0"/>
<evidence type="ECO:0000313" key="9">
    <source>
        <dbReference type="Proteomes" id="UP000799302"/>
    </source>
</evidence>
<feature type="region of interest" description="Disordered" evidence="5">
    <location>
        <begin position="277"/>
        <end position="297"/>
    </location>
</feature>
<dbReference type="InterPro" id="IPR035952">
    <property type="entry name" value="Rhomboid-like_sf"/>
</dbReference>
<protein>
    <submittedName>
        <fullName evidence="8">DUF1751-domain-containing protein</fullName>
    </submittedName>
</protein>
<dbReference type="PANTHER" id="PTHR13377">
    <property type="entry name" value="PLACENTAL PROTEIN 6"/>
    <property type="match status" value="1"/>
</dbReference>
<dbReference type="Pfam" id="PF08551">
    <property type="entry name" value="DUF1751"/>
    <property type="match status" value="1"/>
</dbReference>
<dbReference type="EMBL" id="MU004236">
    <property type="protein sequence ID" value="KAF2668623.1"/>
    <property type="molecule type" value="Genomic_DNA"/>
</dbReference>
<proteinExistence type="predicted"/>